<evidence type="ECO:0000313" key="10">
    <source>
        <dbReference type="EMBL" id="GAB95413.1"/>
    </source>
</evidence>
<dbReference type="PANTHER" id="PTHR33992:SF1">
    <property type="entry name" value="RIBONUCLEASE P PROTEIN COMPONENT"/>
    <property type="match status" value="1"/>
</dbReference>
<dbReference type="PANTHER" id="PTHR33992">
    <property type="entry name" value="RIBONUCLEASE P PROTEIN COMPONENT"/>
    <property type="match status" value="1"/>
</dbReference>
<dbReference type="Gene3D" id="3.30.230.10">
    <property type="match status" value="1"/>
</dbReference>
<protein>
    <recommendedName>
        <fullName evidence="7 8">Ribonuclease P protein component</fullName>
        <shortName evidence="7">RNase P protein</shortName>
        <shortName evidence="7">RNaseP protein</shortName>
        <ecNumber evidence="7 8">3.1.26.5</ecNumber>
    </recommendedName>
    <alternativeName>
        <fullName evidence="7">Protein C5</fullName>
    </alternativeName>
</protein>
<comment type="caution">
    <text evidence="10">The sequence shown here is derived from an EMBL/GenBank/DDBJ whole genome shotgun (WGS) entry which is preliminary data.</text>
</comment>
<evidence type="ECO:0000256" key="1">
    <source>
        <dbReference type="ARBA" id="ARBA00002663"/>
    </source>
</evidence>
<evidence type="ECO:0000256" key="2">
    <source>
        <dbReference type="ARBA" id="ARBA00022694"/>
    </source>
</evidence>
<dbReference type="InterPro" id="IPR020539">
    <property type="entry name" value="RNase_P_CS"/>
</dbReference>
<dbReference type="GO" id="GO:0001682">
    <property type="term" value="P:tRNA 5'-leader removal"/>
    <property type="evidence" value="ECO:0007669"/>
    <property type="project" value="UniProtKB-UniRule"/>
</dbReference>
<keyword evidence="4 7" id="KW-0255">Endonuclease</keyword>
<keyword evidence="2 7" id="KW-0819">tRNA processing</keyword>
<evidence type="ECO:0000256" key="5">
    <source>
        <dbReference type="ARBA" id="ARBA00022801"/>
    </source>
</evidence>
<proteinExistence type="inferred from homology"/>
<evidence type="ECO:0000256" key="9">
    <source>
        <dbReference type="SAM" id="MobiDB-lite"/>
    </source>
</evidence>
<dbReference type="GO" id="GO:0030677">
    <property type="term" value="C:ribonuclease P complex"/>
    <property type="evidence" value="ECO:0007669"/>
    <property type="project" value="TreeGrafter"/>
</dbReference>
<dbReference type="RefSeq" id="WP_006591945.1">
    <property type="nucleotide sequence ID" value="NZ_BAHD01000019.1"/>
</dbReference>
<dbReference type="HAMAP" id="MF_00227">
    <property type="entry name" value="RNase_P"/>
    <property type="match status" value="1"/>
</dbReference>
<feature type="compositionally biased region" description="Pro residues" evidence="9">
    <location>
        <begin position="124"/>
        <end position="137"/>
    </location>
</feature>
<dbReference type="Proteomes" id="UP000008366">
    <property type="component" value="Unassembled WGS sequence"/>
</dbReference>
<sequence>MLPARHRMRRPQDFTATVRAARAGNRILVVHATTPATRAGHPVRVGVVASKAVGNAVVRNRAKRRLRALLADRLPTLPAGLDLVVRANPGAAGTTPQALGEALDNALSRVLPKVGSAASHDAIPPAPPSSGPALPVP</sequence>
<name>K6VGV0_9MICO</name>
<organism evidence="10 11">
    <name type="scientific">Kineosphaera limosa NBRC 100340</name>
    <dbReference type="NCBI Taxonomy" id="1184609"/>
    <lineage>
        <taxon>Bacteria</taxon>
        <taxon>Bacillati</taxon>
        <taxon>Actinomycetota</taxon>
        <taxon>Actinomycetes</taxon>
        <taxon>Micrococcales</taxon>
        <taxon>Dermatophilaceae</taxon>
        <taxon>Kineosphaera</taxon>
    </lineage>
</organism>
<dbReference type="NCBIfam" id="TIGR00188">
    <property type="entry name" value="rnpA"/>
    <property type="match status" value="1"/>
</dbReference>
<dbReference type="InterPro" id="IPR020568">
    <property type="entry name" value="Ribosomal_Su5_D2-typ_SF"/>
</dbReference>
<evidence type="ECO:0000313" key="11">
    <source>
        <dbReference type="Proteomes" id="UP000008366"/>
    </source>
</evidence>
<keyword evidence="3 7" id="KW-0540">Nuclease</keyword>
<comment type="catalytic activity">
    <reaction evidence="7">
        <text>Endonucleolytic cleavage of RNA, removing 5'-extranucleotides from tRNA precursor.</text>
        <dbReference type="EC" id="3.1.26.5"/>
    </reaction>
</comment>
<dbReference type="GO" id="GO:0042781">
    <property type="term" value="F:3'-tRNA processing endoribonuclease activity"/>
    <property type="evidence" value="ECO:0007669"/>
    <property type="project" value="TreeGrafter"/>
</dbReference>
<dbReference type="InterPro" id="IPR000100">
    <property type="entry name" value="RNase_P"/>
</dbReference>
<dbReference type="Pfam" id="PF00825">
    <property type="entry name" value="Ribonuclease_P"/>
    <property type="match status" value="1"/>
</dbReference>
<dbReference type="GO" id="GO:0004526">
    <property type="term" value="F:ribonuclease P activity"/>
    <property type="evidence" value="ECO:0007669"/>
    <property type="project" value="UniProtKB-UniRule"/>
</dbReference>
<dbReference type="InterPro" id="IPR014721">
    <property type="entry name" value="Ribsml_uS5_D2-typ_fold_subgr"/>
</dbReference>
<dbReference type="STRING" id="1184609.KILIM_019_00670"/>
<comment type="subunit">
    <text evidence="7">Consists of a catalytic RNA component (M1 or rnpB) and a protein subunit.</text>
</comment>
<comment type="function">
    <text evidence="1 7">RNaseP catalyzes the removal of the 5'-leader sequence from pre-tRNA to produce the mature 5'-terminus. It can also cleave other RNA substrates such as 4.5S RNA. The protein component plays an auxiliary but essential role in vivo by binding to the 5'-leader sequence and broadening the substrate specificity of the ribozyme.</text>
</comment>
<evidence type="ECO:0000256" key="7">
    <source>
        <dbReference type="HAMAP-Rule" id="MF_00227"/>
    </source>
</evidence>
<dbReference type="OrthoDB" id="196964at2"/>
<keyword evidence="6 7" id="KW-0694">RNA-binding</keyword>
<evidence type="ECO:0000256" key="6">
    <source>
        <dbReference type="ARBA" id="ARBA00022884"/>
    </source>
</evidence>
<feature type="region of interest" description="Disordered" evidence="9">
    <location>
        <begin position="115"/>
        <end position="137"/>
    </location>
</feature>
<reference evidence="10 11" key="1">
    <citation type="submission" date="2012-08" db="EMBL/GenBank/DDBJ databases">
        <title>Whole genome shotgun sequence of Kineosphaera limosa NBRC 100340.</title>
        <authorList>
            <person name="Yoshida I."/>
            <person name="Isaki S."/>
            <person name="Hosoyama A."/>
            <person name="Tsuchikane K."/>
            <person name="Katsumata H."/>
            <person name="Ando Y."/>
            <person name="Ohji S."/>
            <person name="Hamada M."/>
            <person name="Tamura T."/>
            <person name="Yamazoe A."/>
            <person name="Yamazaki S."/>
            <person name="Fujita N."/>
        </authorList>
    </citation>
    <scope>NUCLEOTIDE SEQUENCE [LARGE SCALE GENOMIC DNA]</scope>
    <source>
        <strain evidence="10 11">NBRC 100340</strain>
    </source>
</reference>
<dbReference type="PROSITE" id="PS00648">
    <property type="entry name" value="RIBONUCLEASE_P"/>
    <property type="match status" value="1"/>
</dbReference>
<dbReference type="eggNOG" id="COG0594">
    <property type="taxonomic scope" value="Bacteria"/>
</dbReference>
<accession>K6VGV0</accession>
<comment type="similarity">
    <text evidence="7">Belongs to the RnpA family.</text>
</comment>
<dbReference type="EMBL" id="BAHD01000019">
    <property type="protein sequence ID" value="GAB95413.1"/>
    <property type="molecule type" value="Genomic_DNA"/>
</dbReference>
<dbReference type="AlphaFoldDB" id="K6VGV0"/>
<keyword evidence="5 7" id="KW-0378">Hydrolase</keyword>
<dbReference type="SUPFAM" id="SSF54211">
    <property type="entry name" value="Ribosomal protein S5 domain 2-like"/>
    <property type="match status" value="1"/>
</dbReference>
<dbReference type="GO" id="GO:0000049">
    <property type="term" value="F:tRNA binding"/>
    <property type="evidence" value="ECO:0007669"/>
    <property type="project" value="UniProtKB-UniRule"/>
</dbReference>
<keyword evidence="11" id="KW-1185">Reference proteome</keyword>
<gene>
    <name evidence="7 10" type="primary">rnpA</name>
    <name evidence="10" type="ORF">KILIM_019_00670</name>
</gene>
<evidence type="ECO:0000256" key="8">
    <source>
        <dbReference type="NCBIfam" id="TIGR00188"/>
    </source>
</evidence>
<evidence type="ECO:0000256" key="3">
    <source>
        <dbReference type="ARBA" id="ARBA00022722"/>
    </source>
</evidence>
<evidence type="ECO:0000256" key="4">
    <source>
        <dbReference type="ARBA" id="ARBA00022759"/>
    </source>
</evidence>
<dbReference type="EC" id="3.1.26.5" evidence="7 8"/>